<evidence type="ECO:0000313" key="4">
    <source>
        <dbReference type="Proteomes" id="UP000177596"/>
    </source>
</evidence>
<dbReference type="GO" id="GO:0052689">
    <property type="term" value="F:carboxylic ester hydrolase activity"/>
    <property type="evidence" value="ECO:0007669"/>
    <property type="project" value="UniProtKB-ARBA"/>
</dbReference>
<dbReference type="Gene3D" id="3.40.50.1820">
    <property type="entry name" value="alpha/beta hydrolase"/>
    <property type="match status" value="1"/>
</dbReference>
<organism evidence="3 4">
    <name type="scientific">Candidatus Woesebacteria bacterium RIFOXYD1_FULL_43_18</name>
    <dbReference type="NCBI Taxonomy" id="1802551"/>
    <lineage>
        <taxon>Bacteria</taxon>
        <taxon>Candidatus Woeseibacteriota</taxon>
    </lineage>
</organism>
<name>A0A1F8DJP1_9BACT</name>
<protein>
    <recommendedName>
        <fullName evidence="2">Serine aminopeptidase S33 domain-containing protein</fullName>
    </recommendedName>
</protein>
<dbReference type="Pfam" id="PF12146">
    <property type="entry name" value="Hydrolase_4"/>
    <property type="match status" value="1"/>
</dbReference>
<dbReference type="AlphaFoldDB" id="A0A1F8DJP1"/>
<evidence type="ECO:0000256" key="1">
    <source>
        <dbReference type="ARBA" id="ARBA00022801"/>
    </source>
</evidence>
<evidence type="ECO:0000313" key="3">
    <source>
        <dbReference type="EMBL" id="OGM88652.1"/>
    </source>
</evidence>
<dbReference type="PANTHER" id="PTHR22946:SF9">
    <property type="entry name" value="POLYKETIDE TRANSFERASE AF380"/>
    <property type="match status" value="1"/>
</dbReference>
<proteinExistence type="predicted"/>
<accession>A0A1F8DJP1</accession>
<dbReference type="InterPro" id="IPR022742">
    <property type="entry name" value="Hydrolase_4"/>
</dbReference>
<sequence>MFQSPQPLTVQQASVAINPLSIQAMRSRDYSGSNIKIEETLTPESKYNRYIASYQSDGLKIYALLLIPIGEKPKDGWPVIIFNHGYVIPEKYTPDGNYIPHADVFAKNGYIVFKPDYRGHGKSDGSPTSTYYSSDYTIDDLNAIASIKKYPLADPTKIGIWGHSMGGNIALRALVVNATDIKAAAIWGGVVAPYDEIMFNWQNRVSYKPDAEDLMLRNKNKDLLVSLYGTPKKNPDFWNSCDPTYFLEDITNPVQIDVGLADNQVPPDFSKGLFYKLKMIGKVAEYHEYPGANHDINQSFDLAMKRTIDFFNRYLK</sequence>
<gene>
    <name evidence="3" type="ORF">A2573_02960</name>
</gene>
<dbReference type="EMBL" id="MGIL01000007">
    <property type="protein sequence ID" value="OGM88652.1"/>
    <property type="molecule type" value="Genomic_DNA"/>
</dbReference>
<dbReference type="InterPro" id="IPR029058">
    <property type="entry name" value="AB_hydrolase_fold"/>
</dbReference>
<reference evidence="3 4" key="1">
    <citation type="journal article" date="2016" name="Nat. Commun.">
        <title>Thousands of microbial genomes shed light on interconnected biogeochemical processes in an aquifer system.</title>
        <authorList>
            <person name="Anantharaman K."/>
            <person name="Brown C.T."/>
            <person name="Hug L.A."/>
            <person name="Sharon I."/>
            <person name="Castelle C.J."/>
            <person name="Probst A.J."/>
            <person name="Thomas B.C."/>
            <person name="Singh A."/>
            <person name="Wilkins M.J."/>
            <person name="Karaoz U."/>
            <person name="Brodie E.L."/>
            <person name="Williams K.H."/>
            <person name="Hubbard S.S."/>
            <person name="Banfield J.F."/>
        </authorList>
    </citation>
    <scope>NUCLEOTIDE SEQUENCE [LARGE SCALE GENOMIC DNA]</scope>
</reference>
<feature type="domain" description="Serine aminopeptidase S33" evidence="2">
    <location>
        <begin position="96"/>
        <end position="197"/>
    </location>
</feature>
<comment type="caution">
    <text evidence="3">The sequence shown here is derived from an EMBL/GenBank/DDBJ whole genome shotgun (WGS) entry which is preliminary data.</text>
</comment>
<evidence type="ECO:0000259" key="2">
    <source>
        <dbReference type="Pfam" id="PF12146"/>
    </source>
</evidence>
<keyword evidence="1" id="KW-0378">Hydrolase</keyword>
<dbReference type="InterPro" id="IPR050261">
    <property type="entry name" value="FrsA_esterase"/>
</dbReference>
<dbReference type="SUPFAM" id="SSF53474">
    <property type="entry name" value="alpha/beta-Hydrolases"/>
    <property type="match status" value="1"/>
</dbReference>
<dbReference type="PANTHER" id="PTHR22946">
    <property type="entry name" value="DIENELACTONE HYDROLASE DOMAIN-CONTAINING PROTEIN-RELATED"/>
    <property type="match status" value="1"/>
</dbReference>
<dbReference type="Proteomes" id="UP000177596">
    <property type="component" value="Unassembled WGS sequence"/>
</dbReference>